<evidence type="ECO:0000313" key="3">
    <source>
        <dbReference type="Proteomes" id="UP000224080"/>
    </source>
</evidence>
<dbReference type="AlphaFoldDB" id="A0A2B7X9T4"/>
<organism evidence="2 3">
    <name type="scientific">Blastomyces parvus</name>
    <dbReference type="NCBI Taxonomy" id="2060905"/>
    <lineage>
        <taxon>Eukaryota</taxon>
        <taxon>Fungi</taxon>
        <taxon>Dikarya</taxon>
        <taxon>Ascomycota</taxon>
        <taxon>Pezizomycotina</taxon>
        <taxon>Eurotiomycetes</taxon>
        <taxon>Eurotiomycetidae</taxon>
        <taxon>Onygenales</taxon>
        <taxon>Ajellomycetaceae</taxon>
        <taxon>Blastomyces</taxon>
    </lineage>
</organism>
<feature type="chain" id="PRO_5012767207" description="Ecp2 effector protein domain-containing protein" evidence="1">
    <location>
        <begin position="21"/>
        <end position="164"/>
    </location>
</feature>
<accession>A0A2B7X9T4</accession>
<sequence length="164" mass="18470">MKISTFLVAAVGVVTQAVAAEWPLKFRGSEISCYDNGWSVNGNSPSIFEATAQFCNKYRGRNIDKEGYPPDEIVELKTPQGHPFKLWLYFWSHSQDSVIWDSDLCIKLYQDVIQGCEALKGYDVGRFMGGAARPGPTSWTAGIDCDNSSCPRFRKRFEKKRNTV</sequence>
<evidence type="ECO:0000256" key="1">
    <source>
        <dbReference type="SAM" id="SignalP"/>
    </source>
</evidence>
<dbReference type="OrthoDB" id="4187850at2759"/>
<comment type="caution">
    <text evidence="2">The sequence shown here is derived from an EMBL/GenBank/DDBJ whole genome shotgun (WGS) entry which is preliminary data.</text>
</comment>
<dbReference type="Proteomes" id="UP000224080">
    <property type="component" value="Unassembled WGS sequence"/>
</dbReference>
<dbReference type="EMBL" id="PDNC01000027">
    <property type="protein sequence ID" value="PGH05745.1"/>
    <property type="molecule type" value="Genomic_DNA"/>
</dbReference>
<keyword evidence="1" id="KW-0732">Signal</keyword>
<evidence type="ECO:0000313" key="2">
    <source>
        <dbReference type="EMBL" id="PGH05745.1"/>
    </source>
</evidence>
<reference evidence="2 3" key="1">
    <citation type="submission" date="2017-10" db="EMBL/GenBank/DDBJ databases">
        <title>Comparative genomics in systemic dimorphic fungi from Ajellomycetaceae.</title>
        <authorList>
            <person name="Munoz J.F."/>
            <person name="Mcewen J.G."/>
            <person name="Clay O.K."/>
            <person name="Cuomo C.A."/>
        </authorList>
    </citation>
    <scope>NUCLEOTIDE SEQUENCE [LARGE SCALE GENOMIC DNA]</scope>
    <source>
        <strain evidence="2 3">UAMH130</strain>
    </source>
</reference>
<proteinExistence type="predicted"/>
<protein>
    <recommendedName>
        <fullName evidence="4">Ecp2 effector protein domain-containing protein</fullName>
    </recommendedName>
</protein>
<evidence type="ECO:0008006" key="4">
    <source>
        <dbReference type="Google" id="ProtNLM"/>
    </source>
</evidence>
<name>A0A2B7X9T4_9EURO</name>
<gene>
    <name evidence="2" type="ORF">GX51_02716</name>
</gene>
<keyword evidence="3" id="KW-1185">Reference proteome</keyword>
<feature type="signal peptide" evidence="1">
    <location>
        <begin position="1"/>
        <end position="20"/>
    </location>
</feature>